<protein>
    <recommendedName>
        <fullName evidence="5">RING-type domain-containing protein</fullName>
    </recommendedName>
</protein>
<dbReference type="SUPFAM" id="SSF57850">
    <property type="entry name" value="RING/U-box"/>
    <property type="match status" value="1"/>
</dbReference>
<sequence>MVLVKEIFYCRNIRLFRWNEKLFKNKVSNSEGLALFSIINTFKTFSRPHLDKIELVENQHQIVVPFNLSELFAKEKNLGPNLARKTRQFLSNTVKILGEQISNYLFTRFQIEPLIILKPNRPKTVIVVEVKRLRIIFDNAKDSNVGISKFIPPEIPPPQWTLEVAKDEDENEDEDENDPCNSYANDIHYYLRGLKNYLGVEMDFRTRRPLTRDEPRGFVEILPIEIGKRWEEFDKTVETCGICQDGFVDVDDKQICTTSCFHVFHRHCISRWLVYKNSCPTCRLVLPFSFDNI</sequence>
<evidence type="ECO:0000313" key="7">
    <source>
        <dbReference type="Proteomes" id="UP001630127"/>
    </source>
</evidence>
<dbReference type="GO" id="GO:0008270">
    <property type="term" value="F:zinc ion binding"/>
    <property type="evidence" value="ECO:0007669"/>
    <property type="project" value="UniProtKB-KW"/>
</dbReference>
<dbReference type="EMBL" id="JBJUIK010000002">
    <property type="protein sequence ID" value="KAL3535143.1"/>
    <property type="molecule type" value="Genomic_DNA"/>
</dbReference>
<comment type="caution">
    <text evidence="6">The sequence shown here is derived from an EMBL/GenBank/DDBJ whole genome shotgun (WGS) entry which is preliminary data.</text>
</comment>
<keyword evidence="7" id="KW-1185">Reference proteome</keyword>
<evidence type="ECO:0000313" key="6">
    <source>
        <dbReference type="EMBL" id="KAL3535143.1"/>
    </source>
</evidence>
<keyword evidence="1" id="KW-0479">Metal-binding</keyword>
<dbReference type="PROSITE" id="PS50089">
    <property type="entry name" value="ZF_RING_2"/>
    <property type="match status" value="1"/>
</dbReference>
<proteinExistence type="predicted"/>
<dbReference type="InterPro" id="IPR051834">
    <property type="entry name" value="RING_finger_E3_ligase"/>
</dbReference>
<reference evidence="6 7" key="1">
    <citation type="submission" date="2024-11" db="EMBL/GenBank/DDBJ databases">
        <title>A near-complete genome assembly of Cinchona calisaya.</title>
        <authorList>
            <person name="Lian D.C."/>
            <person name="Zhao X.W."/>
            <person name="Wei L."/>
        </authorList>
    </citation>
    <scope>NUCLEOTIDE SEQUENCE [LARGE SCALE GENOMIC DNA]</scope>
    <source>
        <tissue evidence="6">Nenye</tissue>
    </source>
</reference>
<organism evidence="6 7">
    <name type="scientific">Cinchona calisaya</name>
    <dbReference type="NCBI Taxonomy" id="153742"/>
    <lineage>
        <taxon>Eukaryota</taxon>
        <taxon>Viridiplantae</taxon>
        <taxon>Streptophyta</taxon>
        <taxon>Embryophyta</taxon>
        <taxon>Tracheophyta</taxon>
        <taxon>Spermatophyta</taxon>
        <taxon>Magnoliopsida</taxon>
        <taxon>eudicotyledons</taxon>
        <taxon>Gunneridae</taxon>
        <taxon>Pentapetalae</taxon>
        <taxon>asterids</taxon>
        <taxon>lamiids</taxon>
        <taxon>Gentianales</taxon>
        <taxon>Rubiaceae</taxon>
        <taxon>Cinchonoideae</taxon>
        <taxon>Cinchoneae</taxon>
        <taxon>Cinchona</taxon>
    </lineage>
</organism>
<accession>A0ABD3AVQ7</accession>
<dbReference type="Gene3D" id="3.30.40.10">
    <property type="entry name" value="Zinc/RING finger domain, C3HC4 (zinc finger)"/>
    <property type="match status" value="1"/>
</dbReference>
<evidence type="ECO:0000256" key="2">
    <source>
        <dbReference type="ARBA" id="ARBA00022771"/>
    </source>
</evidence>
<dbReference type="Proteomes" id="UP001630127">
    <property type="component" value="Unassembled WGS sequence"/>
</dbReference>
<keyword evidence="2 4" id="KW-0863">Zinc-finger</keyword>
<dbReference type="AlphaFoldDB" id="A0ABD3AVQ7"/>
<keyword evidence="3" id="KW-0862">Zinc</keyword>
<dbReference type="InterPro" id="IPR013083">
    <property type="entry name" value="Znf_RING/FYVE/PHD"/>
</dbReference>
<dbReference type="PANTHER" id="PTHR45931:SF3">
    <property type="entry name" value="RING ZINC FINGER-CONTAINING PROTEIN"/>
    <property type="match status" value="1"/>
</dbReference>
<evidence type="ECO:0000256" key="3">
    <source>
        <dbReference type="ARBA" id="ARBA00022833"/>
    </source>
</evidence>
<evidence type="ECO:0000256" key="4">
    <source>
        <dbReference type="PROSITE-ProRule" id="PRU00175"/>
    </source>
</evidence>
<dbReference type="Pfam" id="PF13639">
    <property type="entry name" value="zf-RING_2"/>
    <property type="match status" value="1"/>
</dbReference>
<feature type="domain" description="RING-type" evidence="5">
    <location>
        <begin position="240"/>
        <end position="283"/>
    </location>
</feature>
<name>A0ABD3AVQ7_9GENT</name>
<evidence type="ECO:0000259" key="5">
    <source>
        <dbReference type="PROSITE" id="PS50089"/>
    </source>
</evidence>
<dbReference type="SMART" id="SM00184">
    <property type="entry name" value="RING"/>
    <property type="match status" value="1"/>
</dbReference>
<gene>
    <name evidence="6" type="ORF">ACH5RR_003604</name>
</gene>
<dbReference type="InterPro" id="IPR001841">
    <property type="entry name" value="Znf_RING"/>
</dbReference>
<dbReference type="PANTHER" id="PTHR45931">
    <property type="entry name" value="SI:CH211-59O9.10"/>
    <property type="match status" value="1"/>
</dbReference>
<evidence type="ECO:0000256" key="1">
    <source>
        <dbReference type="ARBA" id="ARBA00022723"/>
    </source>
</evidence>